<dbReference type="EMBL" id="KI913199">
    <property type="protein sequence ID" value="ETV67368.1"/>
    <property type="molecule type" value="Genomic_DNA"/>
</dbReference>
<dbReference type="GeneID" id="20818448"/>
<protein>
    <submittedName>
        <fullName evidence="1">Uncharacterized protein</fullName>
    </submittedName>
</protein>
<gene>
    <name evidence="1" type="ORF">H257_16452</name>
</gene>
<dbReference type="VEuPathDB" id="FungiDB:H257_16452"/>
<proteinExistence type="predicted"/>
<dbReference type="AlphaFoldDB" id="W4FKX0"/>
<dbReference type="OrthoDB" id="78057at2759"/>
<sequence length="141" mass="16148">MVTCIFYDCHNPVVQHGRSKCIVHHSRTPCSTPKCRNQAYARGRCVRHGARKYCLMEGCMHYRRTGGYCARHTKALRANFSLASGPRMVVVPPRPQKNGVVREQWTTSPRTPVLSLDAEWTVLEEFLNEVNFALLTTDEQR</sequence>
<name>W4FKX0_APHAT</name>
<dbReference type="RefSeq" id="XP_009843183.1">
    <property type="nucleotide sequence ID" value="XM_009844881.1"/>
</dbReference>
<reference evidence="1" key="1">
    <citation type="submission" date="2013-12" db="EMBL/GenBank/DDBJ databases">
        <title>The Genome Sequence of Aphanomyces astaci APO3.</title>
        <authorList>
            <consortium name="The Broad Institute Genomics Platform"/>
            <person name="Russ C."/>
            <person name="Tyler B."/>
            <person name="van West P."/>
            <person name="Dieguez-Uribeondo J."/>
            <person name="Young S.K."/>
            <person name="Zeng Q."/>
            <person name="Gargeya S."/>
            <person name="Fitzgerald M."/>
            <person name="Abouelleil A."/>
            <person name="Alvarado L."/>
            <person name="Chapman S.B."/>
            <person name="Gainer-Dewar J."/>
            <person name="Goldberg J."/>
            <person name="Griggs A."/>
            <person name="Gujja S."/>
            <person name="Hansen M."/>
            <person name="Howarth C."/>
            <person name="Imamovic A."/>
            <person name="Ireland A."/>
            <person name="Larimer J."/>
            <person name="McCowan C."/>
            <person name="Murphy C."/>
            <person name="Pearson M."/>
            <person name="Poon T.W."/>
            <person name="Priest M."/>
            <person name="Roberts A."/>
            <person name="Saif S."/>
            <person name="Shea T."/>
            <person name="Sykes S."/>
            <person name="Wortman J."/>
            <person name="Nusbaum C."/>
            <person name="Birren B."/>
        </authorList>
    </citation>
    <scope>NUCLEOTIDE SEQUENCE [LARGE SCALE GENOMIC DNA]</scope>
    <source>
        <strain evidence="1">APO3</strain>
    </source>
</reference>
<evidence type="ECO:0000313" key="1">
    <source>
        <dbReference type="EMBL" id="ETV67368.1"/>
    </source>
</evidence>
<accession>W4FKX0</accession>
<organism evidence="1">
    <name type="scientific">Aphanomyces astaci</name>
    <name type="common">Crayfish plague agent</name>
    <dbReference type="NCBI Taxonomy" id="112090"/>
    <lineage>
        <taxon>Eukaryota</taxon>
        <taxon>Sar</taxon>
        <taxon>Stramenopiles</taxon>
        <taxon>Oomycota</taxon>
        <taxon>Saprolegniomycetes</taxon>
        <taxon>Saprolegniales</taxon>
        <taxon>Verrucalvaceae</taxon>
        <taxon>Aphanomyces</taxon>
    </lineage>
</organism>